<reference evidence="2 3" key="1">
    <citation type="journal article" date="2011" name="J. Bacteriol.">
        <title>Genome sequence of Salinisphaera shabanensis, a gammaproteobacterium from the harsh, variable environment of the brine-seawater interface of the Shaban Deep in the Red Sea.</title>
        <authorList>
            <person name="Antunes A."/>
            <person name="Alam I."/>
            <person name="Bajic V.B."/>
            <person name="Stingl U."/>
        </authorList>
    </citation>
    <scope>NUCLEOTIDE SEQUENCE [LARGE SCALE GENOMIC DNA]</scope>
    <source>
        <strain evidence="2 3">E1L3A</strain>
    </source>
</reference>
<organism evidence="2 3">
    <name type="scientific">Salinisphaera shabanensis E1L3A</name>
    <dbReference type="NCBI Taxonomy" id="1033802"/>
    <lineage>
        <taxon>Bacteria</taxon>
        <taxon>Pseudomonadati</taxon>
        <taxon>Pseudomonadota</taxon>
        <taxon>Gammaproteobacteria</taxon>
        <taxon>Salinisphaerales</taxon>
        <taxon>Salinisphaeraceae</taxon>
        <taxon>Salinisphaera</taxon>
    </lineage>
</organism>
<dbReference type="EMBL" id="AFNV02000012">
    <property type="protein sequence ID" value="ERJ19121.1"/>
    <property type="molecule type" value="Genomic_DNA"/>
</dbReference>
<feature type="region of interest" description="Disordered" evidence="1">
    <location>
        <begin position="40"/>
        <end position="66"/>
    </location>
</feature>
<keyword evidence="3" id="KW-1185">Reference proteome</keyword>
<gene>
    <name evidence="2" type="ORF">SSPSH_001960</name>
</gene>
<comment type="caution">
    <text evidence="2">The sequence shown here is derived from an EMBL/GenBank/DDBJ whole genome shotgun (WGS) entry which is preliminary data.</text>
</comment>
<dbReference type="RefSeq" id="WP_006912694.1">
    <property type="nucleotide sequence ID" value="NZ_AFNV02000012.1"/>
</dbReference>
<sequence length="66" mass="7749">MTKNLTDWETLERDDTRGFETIGIEKENGWEIEVRFDDNTESRTTDRTPKTREEAIQTGRELAKMG</sequence>
<protein>
    <submittedName>
        <fullName evidence="2">Uncharacterized protein</fullName>
    </submittedName>
</protein>
<evidence type="ECO:0000256" key="1">
    <source>
        <dbReference type="SAM" id="MobiDB-lite"/>
    </source>
</evidence>
<accession>U2E5R4</accession>
<name>U2E5R4_9GAMM</name>
<reference evidence="2 3" key="2">
    <citation type="journal article" date="2013" name="PLoS ONE">
        <title>INDIGO - INtegrated Data Warehouse of MIcrobial GenOmes with Examples from the Red Sea Extremophiles.</title>
        <authorList>
            <person name="Alam I."/>
            <person name="Antunes A."/>
            <person name="Kamau A.A."/>
            <person name="Ba Alawi W."/>
            <person name="Kalkatawi M."/>
            <person name="Stingl U."/>
            <person name="Bajic V.B."/>
        </authorList>
    </citation>
    <scope>NUCLEOTIDE SEQUENCE [LARGE SCALE GENOMIC DNA]</scope>
    <source>
        <strain evidence="2 3">E1L3A</strain>
    </source>
</reference>
<dbReference type="Proteomes" id="UP000006242">
    <property type="component" value="Unassembled WGS sequence"/>
</dbReference>
<dbReference type="AlphaFoldDB" id="U2E5R4"/>
<evidence type="ECO:0000313" key="2">
    <source>
        <dbReference type="EMBL" id="ERJ19121.1"/>
    </source>
</evidence>
<evidence type="ECO:0000313" key="3">
    <source>
        <dbReference type="Proteomes" id="UP000006242"/>
    </source>
</evidence>
<dbReference type="OrthoDB" id="7064540at2"/>
<proteinExistence type="predicted"/>
<dbReference type="STRING" id="1033802.SSPSH_001960"/>